<dbReference type="EnsemblPlants" id="Kaladp0092s0227.1.v1.1">
    <property type="protein sequence ID" value="Kaladp0092s0227.1.v1.1.CDS.1"/>
    <property type="gene ID" value="Kaladp0092s0227.v1.1"/>
</dbReference>
<dbReference type="Gramene" id="Kaladp0092s0227.1.v1.1">
    <property type="protein sequence ID" value="Kaladp0092s0227.1.v1.1.CDS.1"/>
    <property type="gene ID" value="Kaladp0092s0227.v1.1"/>
</dbReference>
<evidence type="ECO:0000313" key="1">
    <source>
        <dbReference type="EnsemblPlants" id="Kaladp0092s0227.1.v1.1.CDS.1"/>
    </source>
</evidence>
<name>A0A7N0UZ98_KALFE</name>
<keyword evidence="2" id="KW-1185">Reference proteome</keyword>
<dbReference type="Proteomes" id="UP000594263">
    <property type="component" value="Unplaced"/>
</dbReference>
<proteinExistence type="predicted"/>
<evidence type="ECO:0000313" key="2">
    <source>
        <dbReference type="Proteomes" id="UP000594263"/>
    </source>
</evidence>
<sequence length="71" mass="7799">MYPLHIPGLVAFIWSSSASTSYFMKQNNSIDFFILTPETNTNSSALSRHITTLPPFAPSTILIPPVSLSQT</sequence>
<reference evidence="1" key="1">
    <citation type="submission" date="2021-01" db="UniProtKB">
        <authorList>
            <consortium name="EnsemblPlants"/>
        </authorList>
    </citation>
    <scope>IDENTIFICATION</scope>
</reference>
<accession>A0A7N0UZ98</accession>
<dbReference type="AlphaFoldDB" id="A0A7N0UZ98"/>
<organism evidence="1 2">
    <name type="scientific">Kalanchoe fedtschenkoi</name>
    <name type="common">Lavender scallops</name>
    <name type="synonym">South American air plant</name>
    <dbReference type="NCBI Taxonomy" id="63787"/>
    <lineage>
        <taxon>Eukaryota</taxon>
        <taxon>Viridiplantae</taxon>
        <taxon>Streptophyta</taxon>
        <taxon>Embryophyta</taxon>
        <taxon>Tracheophyta</taxon>
        <taxon>Spermatophyta</taxon>
        <taxon>Magnoliopsida</taxon>
        <taxon>eudicotyledons</taxon>
        <taxon>Gunneridae</taxon>
        <taxon>Pentapetalae</taxon>
        <taxon>Saxifragales</taxon>
        <taxon>Crassulaceae</taxon>
        <taxon>Kalanchoe</taxon>
    </lineage>
</organism>
<protein>
    <submittedName>
        <fullName evidence="1">Uncharacterized protein</fullName>
    </submittedName>
</protein>